<dbReference type="Proteomes" id="UP000828390">
    <property type="component" value="Unassembled WGS sequence"/>
</dbReference>
<comment type="caution">
    <text evidence="1">The sequence shown here is derived from an EMBL/GenBank/DDBJ whole genome shotgun (WGS) entry which is preliminary data.</text>
</comment>
<reference evidence="1" key="2">
    <citation type="submission" date="2020-11" db="EMBL/GenBank/DDBJ databases">
        <authorList>
            <person name="McCartney M.A."/>
            <person name="Auch B."/>
            <person name="Kono T."/>
            <person name="Mallez S."/>
            <person name="Becker A."/>
            <person name="Gohl D.M."/>
            <person name="Silverstein K.A.T."/>
            <person name="Koren S."/>
            <person name="Bechman K.B."/>
            <person name="Herman A."/>
            <person name="Abrahante J.E."/>
            <person name="Garbe J."/>
        </authorList>
    </citation>
    <scope>NUCLEOTIDE SEQUENCE</scope>
    <source>
        <strain evidence="1">Duluth1</strain>
        <tissue evidence="1">Whole animal</tissue>
    </source>
</reference>
<organism evidence="1 2">
    <name type="scientific">Dreissena polymorpha</name>
    <name type="common">Zebra mussel</name>
    <name type="synonym">Mytilus polymorpha</name>
    <dbReference type="NCBI Taxonomy" id="45954"/>
    <lineage>
        <taxon>Eukaryota</taxon>
        <taxon>Metazoa</taxon>
        <taxon>Spiralia</taxon>
        <taxon>Lophotrochozoa</taxon>
        <taxon>Mollusca</taxon>
        <taxon>Bivalvia</taxon>
        <taxon>Autobranchia</taxon>
        <taxon>Heteroconchia</taxon>
        <taxon>Euheterodonta</taxon>
        <taxon>Imparidentia</taxon>
        <taxon>Neoheterodontei</taxon>
        <taxon>Myida</taxon>
        <taxon>Dreissenoidea</taxon>
        <taxon>Dreissenidae</taxon>
        <taxon>Dreissena</taxon>
    </lineage>
</organism>
<accession>A0A9D4J5H2</accession>
<evidence type="ECO:0000313" key="2">
    <source>
        <dbReference type="Proteomes" id="UP000828390"/>
    </source>
</evidence>
<sequence length="54" mass="6025">MILNAEIPFGFQNCQIVMQIVVCTTGPDMSSNRTLLRTAIAEPLNTSTREHLFT</sequence>
<dbReference type="EMBL" id="JAIWYP010000007">
    <property type="protein sequence ID" value="KAH3796383.1"/>
    <property type="molecule type" value="Genomic_DNA"/>
</dbReference>
<protein>
    <submittedName>
        <fullName evidence="1">Uncharacterized protein</fullName>
    </submittedName>
</protein>
<proteinExistence type="predicted"/>
<evidence type="ECO:0000313" key="1">
    <source>
        <dbReference type="EMBL" id="KAH3796383.1"/>
    </source>
</evidence>
<keyword evidence="2" id="KW-1185">Reference proteome</keyword>
<gene>
    <name evidence="1" type="ORF">DPMN_149951</name>
</gene>
<name>A0A9D4J5H2_DREPO</name>
<dbReference type="AlphaFoldDB" id="A0A9D4J5H2"/>
<reference evidence="1" key="1">
    <citation type="journal article" date="2019" name="bioRxiv">
        <title>The Genome of the Zebra Mussel, Dreissena polymorpha: A Resource for Invasive Species Research.</title>
        <authorList>
            <person name="McCartney M.A."/>
            <person name="Auch B."/>
            <person name="Kono T."/>
            <person name="Mallez S."/>
            <person name="Zhang Y."/>
            <person name="Obille A."/>
            <person name="Becker A."/>
            <person name="Abrahante J.E."/>
            <person name="Garbe J."/>
            <person name="Badalamenti J.P."/>
            <person name="Herman A."/>
            <person name="Mangelson H."/>
            <person name="Liachko I."/>
            <person name="Sullivan S."/>
            <person name="Sone E.D."/>
            <person name="Koren S."/>
            <person name="Silverstein K.A.T."/>
            <person name="Beckman K.B."/>
            <person name="Gohl D.M."/>
        </authorList>
    </citation>
    <scope>NUCLEOTIDE SEQUENCE</scope>
    <source>
        <strain evidence="1">Duluth1</strain>
        <tissue evidence="1">Whole animal</tissue>
    </source>
</reference>